<dbReference type="EMBL" id="JAINUG010000188">
    <property type="protein sequence ID" value="KAJ8388954.1"/>
    <property type="molecule type" value="Genomic_DNA"/>
</dbReference>
<dbReference type="AlphaFoldDB" id="A0AAD7RRB8"/>
<evidence type="ECO:0000313" key="2">
    <source>
        <dbReference type="EMBL" id="KAJ8388954.1"/>
    </source>
</evidence>
<name>A0AAD7RRB8_9TELE</name>
<organism evidence="2 3">
    <name type="scientific">Aldrovandia affinis</name>
    <dbReference type="NCBI Taxonomy" id="143900"/>
    <lineage>
        <taxon>Eukaryota</taxon>
        <taxon>Metazoa</taxon>
        <taxon>Chordata</taxon>
        <taxon>Craniata</taxon>
        <taxon>Vertebrata</taxon>
        <taxon>Euteleostomi</taxon>
        <taxon>Actinopterygii</taxon>
        <taxon>Neopterygii</taxon>
        <taxon>Teleostei</taxon>
        <taxon>Notacanthiformes</taxon>
        <taxon>Halosauridae</taxon>
        <taxon>Aldrovandia</taxon>
    </lineage>
</organism>
<dbReference type="Proteomes" id="UP001221898">
    <property type="component" value="Unassembled WGS sequence"/>
</dbReference>
<feature type="compositionally biased region" description="Low complexity" evidence="1">
    <location>
        <begin position="128"/>
        <end position="139"/>
    </location>
</feature>
<keyword evidence="3" id="KW-1185">Reference proteome</keyword>
<evidence type="ECO:0000313" key="3">
    <source>
        <dbReference type="Proteomes" id="UP001221898"/>
    </source>
</evidence>
<protein>
    <submittedName>
        <fullName evidence="2">Uncharacterized protein</fullName>
    </submittedName>
</protein>
<gene>
    <name evidence="2" type="ORF">AAFF_G00125150</name>
</gene>
<evidence type="ECO:0000256" key="1">
    <source>
        <dbReference type="SAM" id="MobiDB-lite"/>
    </source>
</evidence>
<comment type="caution">
    <text evidence="2">The sequence shown here is derived from an EMBL/GenBank/DDBJ whole genome shotgun (WGS) entry which is preliminary data.</text>
</comment>
<proteinExistence type="predicted"/>
<feature type="region of interest" description="Disordered" evidence="1">
    <location>
        <begin position="37"/>
        <end position="189"/>
    </location>
</feature>
<accession>A0AAD7RRB8</accession>
<feature type="compositionally biased region" description="Basic and acidic residues" evidence="1">
    <location>
        <begin position="50"/>
        <end position="86"/>
    </location>
</feature>
<sequence length="189" mass="21002">MLMILHWRCSSGVLHPSGGPNRTLSAVREDLGRSLFWETEDTTRPQTRLATEHSQNRTSEKSRAQRERAREREKERKRERKRERGGVGRNGLQQPGGRPGGTQGEGRPEPALTRVTQRCRPSPPAAPPLSARPWRTPSPAARPPSPRSSAARGSSCKPESSRFHRSAAKEIATSVADTTTPKRHHSTLQ</sequence>
<reference evidence="2" key="1">
    <citation type="journal article" date="2023" name="Science">
        <title>Genome structures resolve the early diversification of teleost fishes.</title>
        <authorList>
            <person name="Parey E."/>
            <person name="Louis A."/>
            <person name="Montfort J."/>
            <person name="Bouchez O."/>
            <person name="Roques C."/>
            <person name="Iampietro C."/>
            <person name="Lluch J."/>
            <person name="Castinel A."/>
            <person name="Donnadieu C."/>
            <person name="Desvignes T."/>
            <person name="Floi Bucao C."/>
            <person name="Jouanno E."/>
            <person name="Wen M."/>
            <person name="Mejri S."/>
            <person name="Dirks R."/>
            <person name="Jansen H."/>
            <person name="Henkel C."/>
            <person name="Chen W.J."/>
            <person name="Zahm M."/>
            <person name="Cabau C."/>
            <person name="Klopp C."/>
            <person name="Thompson A.W."/>
            <person name="Robinson-Rechavi M."/>
            <person name="Braasch I."/>
            <person name="Lecointre G."/>
            <person name="Bobe J."/>
            <person name="Postlethwait J.H."/>
            <person name="Berthelot C."/>
            <person name="Roest Crollius H."/>
            <person name="Guiguen Y."/>
        </authorList>
    </citation>
    <scope>NUCLEOTIDE SEQUENCE</scope>
    <source>
        <strain evidence="2">NC1722</strain>
    </source>
</reference>